<dbReference type="Proteomes" id="UP000225277">
    <property type="component" value="Unassembled WGS sequence"/>
</dbReference>
<evidence type="ECO:0000313" key="2">
    <source>
        <dbReference type="Proteomes" id="UP000225277"/>
    </source>
</evidence>
<organism evidence="1 2">
    <name type="scientific">Ramularia collo-cygni</name>
    <dbReference type="NCBI Taxonomy" id="112498"/>
    <lineage>
        <taxon>Eukaryota</taxon>
        <taxon>Fungi</taxon>
        <taxon>Dikarya</taxon>
        <taxon>Ascomycota</taxon>
        <taxon>Pezizomycotina</taxon>
        <taxon>Dothideomycetes</taxon>
        <taxon>Dothideomycetidae</taxon>
        <taxon>Mycosphaerellales</taxon>
        <taxon>Mycosphaerellaceae</taxon>
        <taxon>Ramularia</taxon>
    </lineage>
</organism>
<protein>
    <submittedName>
        <fullName evidence="1">Uncharacterized protein</fullName>
    </submittedName>
</protein>
<accession>A0A2D3UQP2</accession>
<name>A0A2D3UQP2_9PEZI</name>
<gene>
    <name evidence="1" type="ORF">RCC_03961</name>
</gene>
<dbReference type="RefSeq" id="XP_023625011.1">
    <property type="nucleotide sequence ID" value="XM_023769243.1"/>
</dbReference>
<sequence>MAAAHRNWVFDSQYDLLRSYSAAPPAPNVPAPPGLQPTGHGDARQLRSVKVQAFVFNKAGQLLLLADDSIGWVLRWTAPSTVITLNDDEHQPIWKSVRLMMKQAIQEDMLTDLQCPDLVSGSNYVNEQWNTEDEHNHTTLQMNVIFTVGSYEMKEHMAINCTTKKPAAMKWLFFDEARKLERDDLPLPRLARIFTQLSRYAHCQNRILATIQAKTDTQAILAHVANLVLQALVIMLGNQAVYQGYKVSHALLLVKKDVKNSPLFVVEVPREIHDKITPQLQGQRVRSCVRIANWGSKATEFFVIGRTVDKQGDFRFQPGVTMAMLKGVLGAGTRLRMEWTPWNREVRLI</sequence>
<dbReference type="GeneID" id="35599146"/>
<evidence type="ECO:0000313" key="1">
    <source>
        <dbReference type="EMBL" id="CZT18121.1"/>
    </source>
</evidence>
<dbReference type="AlphaFoldDB" id="A0A2D3UQP2"/>
<keyword evidence="2" id="KW-1185">Reference proteome</keyword>
<dbReference type="EMBL" id="FJUY01000005">
    <property type="protein sequence ID" value="CZT18121.1"/>
    <property type="molecule type" value="Genomic_DNA"/>
</dbReference>
<reference evidence="1 2" key="1">
    <citation type="submission" date="2016-03" db="EMBL/GenBank/DDBJ databases">
        <authorList>
            <person name="Ploux O."/>
        </authorList>
    </citation>
    <scope>NUCLEOTIDE SEQUENCE [LARGE SCALE GENOMIC DNA]</scope>
    <source>
        <strain evidence="1 2">URUG2</strain>
    </source>
</reference>
<proteinExistence type="predicted"/>